<dbReference type="EMBL" id="CP126970">
    <property type="protein sequence ID" value="WIM70069.1"/>
    <property type="molecule type" value="Genomic_DNA"/>
</dbReference>
<organism evidence="1 2">
    <name type="scientific">Corynebacterium suedekumii</name>
    <dbReference type="NCBI Taxonomy" id="3049801"/>
    <lineage>
        <taxon>Bacteria</taxon>
        <taxon>Bacillati</taxon>
        <taxon>Actinomycetota</taxon>
        <taxon>Actinomycetes</taxon>
        <taxon>Mycobacteriales</taxon>
        <taxon>Corynebacteriaceae</taxon>
        <taxon>Corynebacterium</taxon>
    </lineage>
</organism>
<sequence>MPTTPTVPLSPTTLLPALHPLDWSRRRSLSDDGFSDSLAYIALSHELCTGFTSAGRDVSYRGLGELDLSAHRAWDVAADNLVERTRTRRGVRFLTRPAPLVLGDGAPGLQVATPGHQVSAWLAHPHTFTILDTHLTDLVGGEVGYLAPTPSMLLALPIADVDTWVDVAARLVPGPALLEVAVRWAHGFPTAVSRAALMTASA</sequence>
<proteinExistence type="predicted"/>
<name>A0ABY8VPH4_9CORY</name>
<evidence type="ECO:0000313" key="1">
    <source>
        <dbReference type="EMBL" id="WIM70069.1"/>
    </source>
</evidence>
<keyword evidence="2" id="KW-1185">Reference proteome</keyword>
<gene>
    <name evidence="1" type="ORF">QP029_12915</name>
</gene>
<protein>
    <submittedName>
        <fullName evidence="1">Uncharacterized protein</fullName>
    </submittedName>
</protein>
<evidence type="ECO:0000313" key="2">
    <source>
        <dbReference type="Proteomes" id="UP001238805"/>
    </source>
</evidence>
<dbReference type="Proteomes" id="UP001238805">
    <property type="component" value="Chromosome"/>
</dbReference>
<reference evidence="1 2" key="1">
    <citation type="submission" date="2023-05" db="EMBL/GenBank/DDBJ databases">
        <title>Corynebacterium suedekumii sp. nov. and Corynebacterium breve sp. nov. isolated from raw cow's milk.</title>
        <authorList>
            <person name="Baer M.K."/>
            <person name="Mehl L."/>
            <person name="Hellmuth R."/>
            <person name="Marke G."/>
            <person name="Lipski A."/>
        </authorList>
    </citation>
    <scope>NUCLEOTIDE SEQUENCE [LARGE SCALE GENOMIC DNA]</scope>
    <source>
        <strain evidence="1 2">LM112</strain>
    </source>
</reference>
<dbReference type="RefSeq" id="WP_284874662.1">
    <property type="nucleotide sequence ID" value="NZ_CP126970.1"/>
</dbReference>
<accession>A0ABY8VPH4</accession>